<evidence type="ECO:0000256" key="1">
    <source>
        <dbReference type="SAM" id="MobiDB-lite"/>
    </source>
</evidence>
<dbReference type="AlphaFoldDB" id="A0A4C1XLW6"/>
<gene>
    <name evidence="2" type="ORF">EVAR_49547_1</name>
</gene>
<protein>
    <submittedName>
        <fullName evidence="2">Uncharacterized protein</fullName>
    </submittedName>
</protein>
<name>A0A4C1XLW6_EUMVA</name>
<dbReference type="EMBL" id="BGZK01000870">
    <property type="protein sequence ID" value="GBP63494.1"/>
    <property type="molecule type" value="Genomic_DNA"/>
</dbReference>
<feature type="region of interest" description="Disordered" evidence="1">
    <location>
        <begin position="196"/>
        <end position="220"/>
    </location>
</feature>
<evidence type="ECO:0000313" key="2">
    <source>
        <dbReference type="EMBL" id="GBP63494.1"/>
    </source>
</evidence>
<dbReference type="OrthoDB" id="426210at2759"/>
<proteinExistence type="predicted"/>
<evidence type="ECO:0000313" key="3">
    <source>
        <dbReference type="Proteomes" id="UP000299102"/>
    </source>
</evidence>
<accession>A0A4C1XLW6</accession>
<comment type="caution">
    <text evidence="2">The sequence shown here is derived from an EMBL/GenBank/DDBJ whole genome shotgun (WGS) entry which is preliminary data.</text>
</comment>
<sequence>MMYTWTAEADRRSVAKQRLQPSKTIQFAINVRILNPFSNIRSPSSRNASALLSDALSACILRAWILVCFIAIRYAASDIGNGYSDMICIHAGGRGAGRESGLRRGLDGWIYQVISGQGIRVTWPPFDTPPCTPRRLKYGPRPGDKGENLGKISLEENYYSSFLDSIAELTQILSTLIIMQRNLFRKQRWSAPVHRLGRRGQDGAPARPTVRYPPRAPIPLSDEGRRDARTCFSSCFAYTSYAFFHKVDPKHEDVLPIALYGARYNQPAQDKPDCWRGDAYRGDGSPRYINIVKMYTVGNSIIEPSEKGVAKSLGHGDALPHRTHYCLWTNKRENELGGARLSASDTRAPAAALDEFVCRRREIDLFGVFDGELIDERHNVFHRDHHTTSVTKNDGGGVLIAIKNASPQFANYRRSKLLVEFMLLCRLSQFSGALNANNKSRNLVFYTLSDLKADKR</sequence>
<dbReference type="Proteomes" id="UP000299102">
    <property type="component" value="Unassembled WGS sequence"/>
</dbReference>
<organism evidence="2 3">
    <name type="scientific">Eumeta variegata</name>
    <name type="common">Bagworm moth</name>
    <name type="synonym">Eumeta japonica</name>
    <dbReference type="NCBI Taxonomy" id="151549"/>
    <lineage>
        <taxon>Eukaryota</taxon>
        <taxon>Metazoa</taxon>
        <taxon>Ecdysozoa</taxon>
        <taxon>Arthropoda</taxon>
        <taxon>Hexapoda</taxon>
        <taxon>Insecta</taxon>
        <taxon>Pterygota</taxon>
        <taxon>Neoptera</taxon>
        <taxon>Endopterygota</taxon>
        <taxon>Lepidoptera</taxon>
        <taxon>Glossata</taxon>
        <taxon>Ditrysia</taxon>
        <taxon>Tineoidea</taxon>
        <taxon>Psychidae</taxon>
        <taxon>Oiketicinae</taxon>
        <taxon>Eumeta</taxon>
    </lineage>
</organism>
<reference evidence="2 3" key="1">
    <citation type="journal article" date="2019" name="Commun. Biol.">
        <title>The bagworm genome reveals a unique fibroin gene that provides high tensile strength.</title>
        <authorList>
            <person name="Kono N."/>
            <person name="Nakamura H."/>
            <person name="Ohtoshi R."/>
            <person name="Tomita M."/>
            <person name="Numata K."/>
            <person name="Arakawa K."/>
        </authorList>
    </citation>
    <scope>NUCLEOTIDE SEQUENCE [LARGE SCALE GENOMIC DNA]</scope>
</reference>
<keyword evidence="3" id="KW-1185">Reference proteome</keyword>